<keyword evidence="26" id="KW-1185">Reference proteome</keyword>
<feature type="domain" description="HAMP" evidence="24">
    <location>
        <begin position="202"/>
        <end position="254"/>
    </location>
</feature>
<evidence type="ECO:0000256" key="21">
    <source>
        <dbReference type="ARBA" id="ARBA00040454"/>
    </source>
</evidence>
<dbReference type="PROSITE" id="PS50109">
    <property type="entry name" value="HIS_KIN"/>
    <property type="match status" value="1"/>
</dbReference>
<feature type="domain" description="Histidine kinase" evidence="23">
    <location>
        <begin position="262"/>
        <end position="468"/>
    </location>
</feature>
<dbReference type="PANTHER" id="PTHR44936">
    <property type="entry name" value="SENSOR PROTEIN CREC"/>
    <property type="match status" value="1"/>
</dbReference>
<keyword evidence="10" id="KW-0547">Nucleotide-binding</keyword>
<evidence type="ECO:0000313" key="26">
    <source>
        <dbReference type="Proteomes" id="UP000295151"/>
    </source>
</evidence>
<organism evidence="25 26">
    <name type="scientific">Kribbella voronezhensis</name>
    <dbReference type="NCBI Taxonomy" id="2512212"/>
    <lineage>
        <taxon>Bacteria</taxon>
        <taxon>Bacillati</taxon>
        <taxon>Actinomycetota</taxon>
        <taxon>Actinomycetes</taxon>
        <taxon>Propionibacteriales</taxon>
        <taxon>Kribbellaceae</taxon>
        <taxon>Kribbella</taxon>
    </lineage>
</organism>
<dbReference type="Gene3D" id="1.10.287.130">
    <property type="match status" value="1"/>
</dbReference>
<keyword evidence="13" id="KW-0067">ATP-binding</keyword>
<evidence type="ECO:0000256" key="5">
    <source>
        <dbReference type="ARBA" id="ARBA00012438"/>
    </source>
</evidence>
<dbReference type="Pfam" id="PF00672">
    <property type="entry name" value="HAMP"/>
    <property type="match status" value="1"/>
</dbReference>
<dbReference type="Proteomes" id="UP000295151">
    <property type="component" value="Unassembled WGS sequence"/>
</dbReference>
<keyword evidence="11 25" id="KW-0418">Kinase</keyword>
<dbReference type="InterPro" id="IPR003594">
    <property type="entry name" value="HATPase_dom"/>
</dbReference>
<evidence type="ECO:0000256" key="18">
    <source>
        <dbReference type="ARBA" id="ARBA00023016"/>
    </source>
</evidence>
<evidence type="ECO:0000256" key="20">
    <source>
        <dbReference type="ARBA" id="ARBA00023211"/>
    </source>
</evidence>
<dbReference type="GO" id="GO:0005524">
    <property type="term" value="F:ATP binding"/>
    <property type="evidence" value="ECO:0007669"/>
    <property type="project" value="UniProtKB-KW"/>
</dbReference>
<keyword evidence="12" id="KW-0378">Hydrolase</keyword>
<keyword evidence="16" id="KW-1133">Transmembrane helix</keyword>
<dbReference type="CDD" id="cd00075">
    <property type="entry name" value="HATPase"/>
    <property type="match status" value="1"/>
</dbReference>
<keyword evidence="7" id="KW-0597">Phosphoprotein</keyword>
<keyword evidence="6" id="KW-1003">Cell membrane</keyword>
<keyword evidence="14" id="KW-0460">Magnesium</keyword>
<evidence type="ECO:0000256" key="2">
    <source>
        <dbReference type="ARBA" id="ARBA00001936"/>
    </source>
</evidence>
<keyword evidence="18" id="KW-0346">Stress response</keyword>
<evidence type="ECO:0000259" key="24">
    <source>
        <dbReference type="PROSITE" id="PS50885"/>
    </source>
</evidence>
<evidence type="ECO:0000256" key="6">
    <source>
        <dbReference type="ARBA" id="ARBA00022475"/>
    </source>
</evidence>
<evidence type="ECO:0000256" key="16">
    <source>
        <dbReference type="ARBA" id="ARBA00022989"/>
    </source>
</evidence>
<dbReference type="InterPro" id="IPR005467">
    <property type="entry name" value="His_kinase_dom"/>
</dbReference>
<sequence>MRRRFGLRDRVMLAYGLLALGLSTVLALVTFNVVSNYLTNQRESSAVVETADNAAALHYGLFSSASQCLPNRNRNSNECGGMAVRPNVDVLDLLYSLPSTDSAASMLYYDGQWFSATGRPDDLPADMATAVRAGSEQHRRMKLGGQQVLAVGVPMARPDEAFFEWHPLSNLDNTLRTLKITLVVAAILTALLGLAVGKLASTVALRPLAKLTQVAAAVARGRLDARLQAEDDPDLGGLARSFNQTAATLEQRVIADARFAGDISHELRTPLMTMLNSMQLIQNHCAELPAAVREPVELLGDDLERFRRLVIDLLEISRDDGGDQGSREIVRIADLTRAAADATAGREVTTVAQDAEGLTLHADKRRLERVIANLVENAEYHAGGCKGVLVQAGGLGVIVYVDDAGPGVPVADRERIFERFGRSEDNRRGIGLGLAIVARHVEWHHGTIRVKDRPEGGARFIVELPAKTS</sequence>
<evidence type="ECO:0000313" key="25">
    <source>
        <dbReference type="EMBL" id="TDU88160.1"/>
    </source>
</evidence>
<dbReference type="GO" id="GO:0005886">
    <property type="term" value="C:plasma membrane"/>
    <property type="evidence" value="ECO:0007669"/>
    <property type="project" value="UniProtKB-SubCell"/>
</dbReference>
<evidence type="ECO:0000256" key="14">
    <source>
        <dbReference type="ARBA" id="ARBA00022842"/>
    </source>
</evidence>
<dbReference type="Pfam" id="PF00512">
    <property type="entry name" value="HisKA"/>
    <property type="match status" value="1"/>
</dbReference>
<evidence type="ECO:0000256" key="1">
    <source>
        <dbReference type="ARBA" id="ARBA00000085"/>
    </source>
</evidence>
<evidence type="ECO:0000256" key="9">
    <source>
        <dbReference type="ARBA" id="ARBA00022692"/>
    </source>
</evidence>
<dbReference type="SUPFAM" id="SSF47384">
    <property type="entry name" value="Homodimeric domain of signal transducing histidine kinase"/>
    <property type="match status" value="1"/>
</dbReference>
<dbReference type="Pfam" id="PF02518">
    <property type="entry name" value="HATPase_c"/>
    <property type="match status" value="1"/>
</dbReference>
<evidence type="ECO:0000256" key="10">
    <source>
        <dbReference type="ARBA" id="ARBA00022741"/>
    </source>
</evidence>
<evidence type="ECO:0000256" key="22">
    <source>
        <dbReference type="ARBA" id="ARBA00041776"/>
    </source>
</evidence>
<keyword evidence="15" id="KW-0904">Protein phosphatase</keyword>
<evidence type="ECO:0000256" key="19">
    <source>
        <dbReference type="ARBA" id="ARBA00023026"/>
    </source>
</evidence>
<protein>
    <recommendedName>
        <fullName evidence="21">Signal transduction histidine-protein kinase/phosphatase MprB</fullName>
        <ecNumber evidence="5">2.7.13.3</ecNumber>
    </recommendedName>
    <alternativeName>
        <fullName evidence="22">Mycobacterial persistence regulator B</fullName>
    </alternativeName>
</protein>
<dbReference type="PROSITE" id="PS50885">
    <property type="entry name" value="HAMP"/>
    <property type="match status" value="1"/>
</dbReference>
<comment type="cofactor">
    <cofactor evidence="3">
        <name>Mg(2+)</name>
        <dbReference type="ChEBI" id="CHEBI:18420"/>
    </cofactor>
</comment>
<dbReference type="SUPFAM" id="SSF158472">
    <property type="entry name" value="HAMP domain-like"/>
    <property type="match status" value="1"/>
</dbReference>
<proteinExistence type="predicted"/>
<dbReference type="EC" id="2.7.13.3" evidence="5"/>
<dbReference type="InterPro" id="IPR004358">
    <property type="entry name" value="Sig_transdc_His_kin-like_C"/>
</dbReference>
<dbReference type="Gene3D" id="6.10.340.10">
    <property type="match status" value="1"/>
</dbReference>
<evidence type="ECO:0000256" key="13">
    <source>
        <dbReference type="ARBA" id="ARBA00022840"/>
    </source>
</evidence>
<dbReference type="PANTHER" id="PTHR44936:SF9">
    <property type="entry name" value="SENSOR PROTEIN CREC"/>
    <property type="match status" value="1"/>
</dbReference>
<keyword evidence="20" id="KW-0464">Manganese</keyword>
<comment type="catalytic activity">
    <reaction evidence="1">
        <text>ATP + protein L-histidine = ADP + protein N-phospho-L-histidine.</text>
        <dbReference type="EC" id="2.7.13.3"/>
    </reaction>
</comment>
<dbReference type="PRINTS" id="PR00344">
    <property type="entry name" value="BCTRLSENSOR"/>
</dbReference>
<dbReference type="CDD" id="cd06225">
    <property type="entry name" value="HAMP"/>
    <property type="match status" value="1"/>
</dbReference>
<dbReference type="SMART" id="SM00388">
    <property type="entry name" value="HisKA"/>
    <property type="match status" value="1"/>
</dbReference>
<keyword evidence="16" id="KW-0472">Membrane</keyword>
<evidence type="ECO:0000256" key="8">
    <source>
        <dbReference type="ARBA" id="ARBA00022679"/>
    </source>
</evidence>
<keyword evidence="9" id="KW-0812">Transmembrane</keyword>
<evidence type="ECO:0000256" key="4">
    <source>
        <dbReference type="ARBA" id="ARBA00004651"/>
    </source>
</evidence>
<keyword evidence="8" id="KW-0808">Transferase</keyword>
<dbReference type="GO" id="GO:0004721">
    <property type="term" value="F:phosphoprotein phosphatase activity"/>
    <property type="evidence" value="ECO:0007669"/>
    <property type="project" value="UniProtKB-KW"/>
</dbReference>
<dbReference type="InterPro" id="IPR050980">
    <property type="entry name" value="2C_sensor_his_kinase"/>
</dbReference>
<dbReference type="EMBL" id="SOCE01000001">
    <property type="protein sequence ID" value="TDU88160.1"/>
    <property type="molecule type" value="Genomic_DNA"/>
</dbReference>
<evidence type="ECO:0000256" key="15">
    <source>
        <dbReference type="ARBA" id="ARBA00022912"/>
    </source>
</evidence>
<dbReference type="SMART" id="SM00387">
    <property type="entry name" value="HATPase_c"/>
    <property type="match status" value="1"/>
</dbReference>
<evidence type="ECO:0000256" key="3">
    <source>
        <dbReference type="ARBA" id="ARBA00001946"/>
    </source>
</evidence>
<dbReference type="SMART" id="SM00304">
    <property type="entry name" value="HAMP"/>
    <property type="match status" value="1"/>
</dbReference>
<dbReference type="SUPFAM" id="SSF55874">
    <property type="entry name" value="ATPase domain of HSP90 chaperone/DNA topoisomerase II/histidine kinase"/>
    <property type="match status" value="1"/>
</dbReference>
<accession>A0A4R7T885</accession>
<dbReference type="AlphaFoldDB" id="A0A4R7T885"/>
<dbReference type="GO" id="GO:0000155">
    <property type="term" value="F:phosphorelay sensor kinase activity"/>
    <property type="evidence" value="ECO:0007669"/>
    <property type="project" value="InterPro"/>
</dbReference>
<evidence type="ECO:0000256" key="12">
    <source>
        <dbReference type="ARBA" id="ARBA00022801"/>
    </source>
</evidence>
<comment type="subcellular location">
    <subcellularLocation>
        <location evidence="4">Cell membrane</location>
        <topology evidence="4">Multi-pass membrane protein</topology>
    </subcellularLocation>
</comment>
<dbReference type="InterPro" id="IPR036890">
    <property type="entry name" value="HATPase_C_sf"/>
</dbReference>
<dbReference type="InterPro" id="IPR036097">
    <property type="entry name" value="HisK_dim/P_sf"/>
</dbReference>
<evidence type="ECO:0000256" key="11">
    <source>
        <dbReference type="ARBA" id="ARBA00022777"/>
    </source>
</evidence>
<reference evidence="25 26" key="1">
    <citation type="submission" date="2019-03" db="EMBL/GenBank/DDBJ databases">
        <title>Genomic Encyclopedia of Type Strains, Phase III (KMG-III): the genomes of soil and plant-associated and newly described type strains.</title>
        <authorList>
            <person name="Whitman W."/>
        </authorList>
    </citation>
    <scope>NUCLEOTIDE SEQUENCE [LARGE SCALE GENOMIC DNA]</scope>
    <source>
        <strain evidence="25 26">VKM Ac-2575</strain>
    </source>
</reference>
<gene>
    <name evidence="25" type="ORF">EV138_1701</name>
</gene>
<dbReference type="CDD" id="cd00082">
    <property type="entry name" value="HisKA"/>
    <property type="match status" value="1"/>
</dbReference>
<name>A0A4R7T885_9ACTN</name>
<evidence type="ECO:0000256" key="7">
    <source>
        <dbReference type="ARBA" id="ARBA00022553"/>
    </source>
</evidence>
<keyword evidence="19" id="KW-0843">Virulence</keyword>
<dbReference type="InterPro" id="IPR003660">
    <property type="entry name" value="HAMP_dom"/>
</dbReference>
<comment type="cofactor">
    <cofactor evidence="2">
        <name>Mn(2+)</name>
        <dbReference type="ChEBI" id="CHEBI:29035"/>
    </cofactor>
</comment>
<evidence type="ECO:0000259" key="23">
    <source>
        <dbReference type="PROSITE" id="PS50109"/>
    </source>
</evidence>
<keyword evidence="17" id="KW-0902">Two-component regulatory system</keyword>
<dbReference type="InterPro" id="IPR003661">
    <property type="entry name" value="HisK_dim/P_dom"/>
</dbReference>
<evidence type="ECO:0000256" key="17">
    <source>
        <dbReference type="ARBA" id="ARBA00023012"/>
    </source>
</evidence>
<dbReference type="Gene3D" id="3.30.565.10">
    <property type="entry name" value="Histidine kinase-like ATPase, C-terminal domain"/>
    <property type="match status" value="1"/>
</dbReference>
<comment type="caution">
    <text evidence="25">The sequence shown here is derived from an EMBL/GenBank/DDBJ whole genome shotgun (WGS) entry which is preliminary data.</text>
</comment>